<dbReference type="OrthoDB" id="1938591at2759"/>
<feature type="region of interest" description="Disordered" evidence="1">
    <location>
        <begin position="251"/>
        <end position="315"/>
    </location>
</feature>
<protein>
    <submittedName>
        <fullName evidence="3">ARID/BRIGHT DNA-binding domain,ELM2 domain protein</fullName>
    </submittedName>
</protein>
<evidence type="ECO:0000313" key="3">
    <source>
        <dbReference type="EMBL" id="PWA44112.1"/>
    </source>
</evidence>
<feature type="region of interest" description="Disordered" evidence="1">
    <location>
        <begin position="485"/>
        <end position="514"/>
    </location>
</feature>
<dbReference type="PANTHER" id="PTHR46410">
    <property type="entry name" value="AT-RICH INTERACTIVE DOMAIN-CONTAINING PROTEIN 2"/>
    <property type="match status" value="1"/>
</dbReference>
<gene>
    <name evidence="3" type="ORF">CTI12_AA529410</name>
</gene>
<evidence type="ECO:0000313" key="4">
    <source>
        <dbReference type="Proteomes" id="UP000245207"/>
    </source>
</evidence>
<dbReference type="PANTHER" id="PTHR46410:SF26">
    <property type="entry name" value="BULB-TYPE LECTIN DOMAIN-CONTAINING PROTEIN-RELATED"/>
    <property type="match status" value="1"/>
</dbReference>
<organism evidence="3 4">
    <name type="scientific">Artemisia annua</name>
    <name type="common">Sweet wormwood</name>
    <dbReference type="NCBI Taxonomy" id="35608"/>
    <lineage>
        <taxon>Eukaryota</taxon>
        <taxon>Viridiplantae</taxon>
        <taxon>Streptophyta</taxon>
        <taxon>Embryophyta</taxon>
        <taxon>Tracheophyta</taxon>
        <taxon>Spermatophyta</taxon>
        <taxon>Magnoliopsida</taxon>
        <taxon>eudicotyledons</taxon>
        <taxon>Gunneridae</taxon>
        <taxon>Pentapetalae</taxon>
        <taxon>asterids</taxon>
        <taxon>campanulids</taxon>
        <taxon>Asterales</taxon>
        <taxon>Asteraceae</taxon>
        <taxon>Asteroideae</taxon>
        <taxon>Anthemideae</taxon>
        <taxon>Artemisiinae</taxon>
        <taxon>Artemisia</taxon>
    </lineage>
</organism>
<accession>A0A2U1L535</accession>
<dbReference type="SMART" id="SM01014">
    <property type="entry name" value="ARID"/>
    <property type="match status" value="1"/>
</dbReference>
<name>A0A2U1L535_ARTAN</name>
<dbReference type="CDD" id="cd16100">
    <property type="entry name" value="ARID"/>
    <property type="match status" value="1"/>
</dbReference>
<dbReference type="Pfam" id="PF01388">
    <property type="entry name" value="ARID"/>
    <property type="match status" value="1"/>
</dbReference>
<dbReference type="SUPFAM" id="SSF46774">
    <property type="entry name" value="ARID-like"/>
    <property type="match status" value="1"/>
</dbReference>
<evidence type="ECO:0000259" key="2">
    <source>
        <dbReference type="PROSITE" id="PS51011"/>
    </source>
</evidence>
<dbReference type="STRING" id="35608.A0A2U1L535"/>
<dbReference type="PROSITE" id="PS51011">
    <property type="entry name" value="ARID"/>
    <property type="match status" value="1"/>
</dbReference>
<comment type="caution">
    <text evidence="3">The sequence shown here is derived from an EMBL/GenBank/DDBJ whole genome shotgun (WGS) entry which is preliminary data.</text>
</comment>
<evidence type="ECO:0000256" key="1">
    <source>
        <dbReference type="SAM" id="MobiDB-lite"/>
    </source>
</evidence>
<dbReference type="Gene3D" id="1.10.150.60">
    <property type="entry name" value="ARID DNA-binding domain"/>
    <property type="match status" value="1"/>
</dbReference>
<keyword evidence="3" id="KW-0238">DNA-binding</keyword>
<dbReference type="AlphaFoldDB" id="A0A2U1L535"/>
<dbReference type="Proteomes" id="UP000245207">
    <property type="component" value="Unassembled WGS sequence"/>
</dbReference>
<dbReference type="EMBL" id="PKPP01011452">
    <property type="protein sequence ID" value="PWA44112.1"/>
    <property type="molecule type" value="Genomic_DNA"/>
</dbReference>
<dbReference type="InterPro" id="IPR036431">
    <property type="entry name" value="ARID_dom_sf"/>
</dbReference>
<dbReference type="SMART" id="SM00501">
    <property type="entry name" value="BRIGHT"/>
    <property type="match status" value="1"/>
</dbReference>
<keyword evidence="4" id="KW-1185">Reference proteome</keyword>
<feature type="domain" description="ARID" evidence="2">
    <location>
        <begin position="17"/>
        <end position="107"/>
    </location>
</feature>
<proteinExistence type="predicted"/>
<reference evidence="3 4" key="1">
    <citation type="journal article" date="2018" name="Mol. Plant">
        <title>The genome of Artemisia annua provides insight into the evolution of Asteraceae family and artemisinin biosynthesis.</title>
        <authorList>
            <person name="Shen Q."/>
            <person name="Zhang L."/>
            <person name="Liao Z."/>
            <person name="Wang S."/>
            <person name="Yan T."/>
            <person name="Shi P."/>
            <person name="Liu M."/>
            <person name="Fu X."/>
            <person name="Pan Q."/>
            <person name="Wang Y."/>
            <person name="Lv Z."/>
            <person name="Lu X."/>
            <person name="Zhang F."/>
            <person name="Jiang W."/>
            <person name="Ma Y."/>
            <person name="Chen M."/>
            <person name="Hao X."/>
            <person name="Li L."/>
            <person name="Tang Y."/>
            <person name="Lv G."/>
            <person name="Zhou Y."/>
            <person name="Sun X."/>
            <person name="Brodelius P.E."/>
            <person name="Rose J.K.C."/>
            <person name="Tang K."/>
        </authorList>
    </citation>
    <scope>NUCLEOTIDE SEQUENCE [LARGE SCALE GENOMIC DNA]</scope>
    <source>
        <strain evidence="4">cv. Huhao1</strain>
        <tissue evidence="3">Leaf</tissue>
    </source>
</reference>
<dbReference type="GO" id="GO:0003677">
    <property type="term" value="F:DNA binding"/>
    <property type="evidence" value="ECO:0007669"/>
    <property type="project" value="UniProtKB-KW"/>
</dbReference>
<sequence>MAGFTKISDGYALECGEIECCKFNQIVSRVLEGISVFRPLPPMLGDGKPIELLKLYLCVREKGGYESVTRNAGWDLVAKEIGCDSDASASLKVVYVKYLGLLEEYFLKVVKDKSSGGEGIGMSSFDSSKFFSDAEMKNYQEFVDTVGLKDLQSCVGSIDGLDVKDDAVVESNVGITEEETELSRKRKRERYSPLLDWVKRVAKDPCDLAIGSLPERSKWKGYGSEYVWKQVLSAREARLVKTSLDPKAKQAWKKNLRMNPAMYDDPTEKSTSRCSQRLITAKETRSSNLSSRKLPSPQDWSESSSSGSRSDRDEEHSFYGYNFKRKRTPLGRQFQAQVPESVEQTYEPDTKWLGTPIWPLEKTETRSSLIEIERIGKGRDDFCGCASPGSIECVRFHVSEKRNRIKLELGSAFLKWEFNEVGESVALKWTPKEEKMFEDIIKANPVSSGITFWSDLWTHFKDKSTAILVSYYFNVYLYRRRAHQNRSDPSNIDSDDDELENIGNDASNKAVPGSIFCSPKKTHVNAR</sequence>
<dbReference type="InterPro" id="IPR001606">
    <property type="entry name" value="ARID_dom"/>
</dbReference>